<dbReference type="PROSITE" id="PS51186">
    <property type="entry name" value="GNAT"/>
    <property type="match status" value="1"/>
</dbReference>
<gene>
    <name evidence="4" type="ORF">J3R73_002993</name>
</gene>
<dbReference type="Gene3D" id="3.40.630.30">
    <property type="match status" value="1"/>
</dbReference>
<dbReference type="PANTHER" id="PTHR43877:SF2">
    <property type="entry name" value="AMINOALKYLPHOSPHONATE N-ACETYLTRANSFERASE-RELATED"/>
    <property type="match status" value="1"/>
</dbReference>
<proteinExistence type="predicted"/>
<protein>
    <submittedName>
        <fullName evidence="4">GNAT superfamily N-acetyltransferase</fullName>
    </submittedName>
</protein>
<dbReference type="SUPFAM" id="SSF55729">
    <property type="entry name" value="Acyl-CoA N-acyltransferases (Nat)"/>
    <property type="match status" value="1"/>
</dbReference>
<organism evidence="4 5">
    <name type="scientific">Labrys monachus</name>
    <dbReference type="NCBI Taxonomy" id="217067"/>
    <lineage>
        <taxon>Bacteria</taxon>
        <taxon>Pseudomonadati</taxon>
        <taxon>Pseudomonadota</taxon>
        <taxon>Alphaproteobacteria</taxon>
        <taxon>Hyphomicrobiales</taxon>
        <taxon>Xanthobacteraceae</taxon>
        <taxon>Labrys</taxon>
    </lineage>
</organism>
<comment type="caution">
    <text evidence="4">The sequence shown here is derived from an EMBL/GenBank/DDBJ whole genome shotgun (WGS) entry which is preliminary data.</text>
</comment>
<dbReference type="PANTHER" id="PTHR43877">
    <property type="entry name" value="AMINOALKYLPHOSPHONATE N-ACETYLTRANSFERASE-RELATED-RELATED"/>
    <property type="match status" value="1"/>
</dbReference>
<sequence length="155" mass="16208">MGIAVRRVEGAEDLGFMLGLGARLAAGIRTAGHTAAEIGAFQDEYSAANLRDPPPEALTVIAVDGEGAKLGFLHALPGHDGITGEANGYVALLAVVDAAEGRGVAQALLRSAEEWARENGYRSLSLDVFSSNGRALHFYEKSGFAAESVRMVKPL</sequence>
<evidence type="ECO:0000259" key="3">
    <source>
        <dbReference type="PROSITE" id="PS51186"/>
    </source>
</evidence>
<reference evidence="4 5" key="1">
    <citation type="submission" date="2023-07" db="EMBL/GenBank/DDBJ databases">
        <title>Genomic Encyclopedia of Type Strains, Phase IV (KMG-IV): sequencing the most valuable type-strain genomes for metagenomic binning, comparative biology and taxonomic classification.</title>
        <authorList>
            <person name="Goeker M."/>
        </authorList>
    </citation>
    <scope>NUCLEOTIDE SEQUENCE [LARGE SCALE GENOMIC DNA]</scope>
    <source>
        <strain evidence="4 5">DSM 5896</strain>
    </source>
</reference>
<keyword evidence="5" id="KW-1185">Reference proteome</keyword>
<dbReference type="InterPro" id="IPR000182">
    <property type="entry name" value="GNAT_dom"/>
</dbReference>
<dbReference type="InterPro" id="IPR050832">
    <property type="entry name" value="Bact_Acetyltransf"/>
</dbReference>
<dbReference type="EMBL" id="JAUSVK010000001">
    <property type="protein sequence ID" value="MDQ0393201.1"/>
    <property type="molecule type" value="Genomic_DNA"/>
</dbReference>
<dbReference type="Pfam" id="PF00583">
    <property type="entry name" value="Acetyltransf_1"/>
    <property type="match status" value="1"/>
</dbReference>
<dbReference type="RefSeq" id="WP_307428177.1">
    <property type="nucleotide sequence ID" value="NZ_JAUSVK010000001.1"/>
</dbReference>
<evidence type="ECO:0000256" key="2">
    <source>
        <dbReference type="ARBA" id="ARBA00023315"/>
    </source>
</evidence>
<evidence type="ECO:0000313" key="5">
    <source>
        <dbReference type="Proteomes" id="UP001237448"/>
    </source>
</evidence>
<dbReference type="Proteomes" id="UP001237448">
    <property type="component" value="Unassembled WGS sequence"/>
</dbReference>
<evidence type="ECO:0000256" key="1">
    <source>
        <dbReference type="ARBA" id="ARBA00022679"/>
    </source>
</evidence>
<dbReference type="InterPro" id="IPR016181">
    <property type="entry name" value="Acyl_CoA_acyltransferase"/>
</dbReference>
<keyword evidence="2" id="KW-0012">Acyltransferase</keyword>
<evidence type="ECO:0000313" key="4">
    <source>
        <dbReference type="EMBL" id="MDQ0393201.1"/>
    </source>
</evidence>
<feature type="domain" description="N-acetyltransferase" evidence="3">
    <location>
        <begin position="3"/>
        <end position="155"/>
    </location>
</feature>
<name>A0ABU0FFA5_9HYPH</name>
<keyword evidence="1" id="KW-0808">Transferase</keyword>
<dbReference type="CDD" id="cd04301">
    <property type="entry name" value="NAT_SF"/>
    <property type="match status" value="1"/>
</dbReference>
<accession>A0ABU0FFA5</accession>